<dbReference type="EMBL" id="WNKU01000004">
    <property type="protein sequence ID" value="MTV48432.1"/>
    <property type="molecule type" value="Genomic_DNA"/>
</dbReference>
<dbReference type="OrthoDB" id="9815233at2"/>
<keyword evidence="3" id="KW-0210">Decarboxylase</keyword>
<evidence type="ECO:0000259" key="7">
    <source>
        <dbReference type="Pfam" id="PF03711"/>
    </source>
</evidence>
<evidence type="ECO:0000313" key="8">
    <source>
        <dbReference type="EMBL" id="MTV48432.1"/>
    </source>
</evidence>
<evidence type="ECO:0000256" key="4">
    <source>
        <dbReference type="ARBA" id="ARBA00022898"/>
    </source>
</evidence>
<dbReference type="PANTHER" id="PTHR43277:SF4">
    <property type="entry name" value="ARGININE DECARBOXYLASE"/>
    <property type="match status" value="1"/>
</dbReference>
<evidence type="ECO:0000256" key="2">
    <source>
        <dbReference type="ARBA" id="ARBA00010671"/>
    </source>
</evidence>
<dbReference type="SUPFAM" id="SSF55904">
    <property type="entry name" value="Ornithine decarboxylase C-terminal domain"/>
    <property type="match status" value="1"/>
</dbReference>
<sequence length="483" mass="52669">MTEQPLWEALLAYRREGVKGFHMPGHGQGQAFQGLGLTPDLDVTEVPGLDDLHAPEEAIAEAQAAAARAFGAQATFFLVQGATVGIHALCMSGLQPGDEVVLPRHCHRSLFGGLVLSGAVPRYVPAVCEAETGLPLASDPSGLKESAIDAKALFMLRPSYFGTAEDLAPWLDCSQQAGLPLWVDEAHGAAYPFSDRLPESALTLGAHAVVHGSHKTLPVLTQAAMLHIGSGEFAPLNFALDKVRRALSVLQTTSPSYLLLASLDLARSRMEEEGTILWERAVERAQRLRKELNRLKGISCWGEEIKAYPGVTDWDSTRLLVVIRDWPMTGYELRRQLREKYGIEAELAGSAHILFLISPFDAPDADAALLAAFRHLASSVERRQPGSIGPGNLFKDSYRQWPQMVLTPREAFFASHRVVSLSEARNQIAAEFICPYPPGIPLVAPGEKITLEMVELIEELQQAGVHWQGSADPRLAFITVIDK</sequence>
<evidence type="ECO:0000256" key="1">
    <source>
        <dbReference type="ARBA" id="ARBA00001933"/>
    </source>
</evidence>
<dbReference type="PANTHER" id="PTHR43277">
    <property type="entry name" value="ARGININE DECARBOXYLASE"/>
    <property type="match status" value="1"/>
</dbReference>
<dbReference type="Gene3D" id="3.40.640.10">
    <property type="entry name" value="Type I PLP-dependent aspartate aminotransferase-like (Major domain)"/>
    <property type="match status" value="1"/>
</dbReference>
<feature type="domain" description="Orn/Lys/Arg decarboxylase C-terminal" evidence="7">
    <location>
        <begin position="392"/>
        <end position="463"/>
    </location>
</feature>
<dbReference type="InterPro" id="IPR015421">
    <property type="entry name" value="PyrdxlP-dep_Trfase_major"/>
</dbReference>
<accession>A0A6I3SI39</accession>
<keyword evidence="4" id="KW-0663">Pyridoxal phosphate</keyword>
<dbReference type="GO" id="GO:0016831">
    <property type="term" value="F:carboxy-lyase activity"/>
    <property type="evidence" value="ECO:0007669"/>
    <property type="project" value="UniProtKB-KW"/>
</dbReference>
<proteinExistence type="inferred from homology"/>
<evidence type="ECO:0000256" key="5">
    <source>
        <dbReference type="ARBA" id="ARBA00023239"/>
    </source>
</evidence>
<keyword evidence="5" id="KW-0456">Lyase</keyword>
<reference evidence="8 9" key="1">
    <citation type="submission" date="2019-11" db="EMBL/GenBank/DDBJ databases">
        <title>Whole-genome sequence of a the green, strictly anaerobic photosynthetic bacterium Heliobacillus mobilis DSM 6151.</title>
        <authorList>
            <person name="Kyndt J.A."/>
            <person name="Meyer T.E."/>
        </authorList>
    </citation>
    <scope>NUCLEOTIDE SEQUENCE [LARGE SCALE GENOMIC DNA]</scope>
    <source>
        <strain evidence="8 9">DSM 6151</strain>
    </source>
</reference>
<dbReference type="AlphaFoldDB" id="A0A6I3SI39"/>
<dbReference type="InterPro" id="IPR052357">
    <property type="entry name" value="Orn_Lys_Arg_decarboxylase-I"/>
</dbReference>
<dbReference type="SUPFAM" id="SSF53383">
    <property type="entry name" value="PLP-dependent transferases"/>
    <property type="match status" value="1"/>
</dbReference>
<keyword evidence="9" id="KW-1185">Reference proteome</keyword>
<dbReference type="RefSeq" id="WP_155475535.1">
    <property type="nucleotide sequence ID" value="NZ_WNKU01000004.1"/>
</dbReference>
<evidence type="ECO:0000256" key="3">
    <source>
        <dbReference type="ARBA" id="ARBA00022793"/>
    </source>
</evidence>
<comment type="similarity">
    <text evidence="2">Belongs to the Orn/Lys/Arg decarboxylase class-I family.</text>
</comment>
<dbReference type="Pfam" id="PF03711">
    <property type="entry name" value="OKR_DC_1_C"/>
    <property type="match status" value="1"/>
</dbReference>
<dbReference type="Pfam" id="PF01276">
    <property type="entry name" value="OKR_DC_1"/>
    <property type="match status" value="1"/>
</dbReference>
<comment type="caution">
    <text evidence="8">The sequence shown here is derived from an EMBL/GenBank/DDBJ whole genome shotgun (WGS) entry which is preliminary data.</text>
</comment>
<dbReference type="InterPro" id="IPR036633">
    <property type="entry name" value="Prn/Lys/Arg_de-COase_C_sf"/>
</dbReference>
<organism evidence="8 9">
    <name type="scientific">Heliobacterium mobile</name>
    <name type="common">Heliobacillus mobilis</name>
    <dbReference type="NCBI Taxonomy" id="28064"/>
    <lineage>
        <taxon>Bacteria</taxon>
        <taxon>Bacillati</taxon>
        <taxon>Bacillota</taxon>
        <taxon>Clostridia</taxon>
        <taxon>Eubacteriales</taxon>
        <taxon>Heliobacteriaceae</taxon>
        <taxon>Heliobacterium</taxon>
    </lineage>
</organism>
<dbReference type="InterPro" id="IPR000310">
    <property type="entry name" value="Orn/Lys/Arg_deCO2ase_major_dom"/>
</dbReference>
<dbReference type="InterPro" id="IPR015424">
    <property type="entry name" value="PyrdxlP-dep_Trfase"/>
</dbReference>
<dbReference type="InterPro" id="IPR008286">
    <property type="entry name" value="Prn/Lys/Arg_de-COase_C"/>
</dbReference>
<evidence type="ECO:0000313" key="9">
    <source>
        <dbReference type="Proteomes" id="UP000430670"/>
    </source>
</evidence>
<gene>
    <name evidence="8" type="ORF">GJ688_05470</name>
</gene>
<dbReference type="Gene3D" id="3.90.100.10">
    <property type="entry name" value="Orn/Lys/Arg decarboxylase, C-terminal domain"/>
    <property type="match status" value="1"/>
</dbReference>
<protein>
    <submittedName>
        <fullName evidence="8">Ornithine decarboxylase</fullName>
    </submittedName>
</protein>
<feature type="domain" description="Orn/Lys/Arg decarboxylases family 1 pyridoxal-P attachment site" evidence="6">
    <location>
        <begin position="5"/>
        <end position="304"/>
    </location>
</feature>
<comment type="cofactor">
    <cofactor evidence="1">
        <name>pyridoxal 5'-phosphate</name>
        <dbReference type="ChEBI" id="CHEBI:597326"/>
    </cofactor>
</comment>
<name>A0A6I3SI39_HELMO</name>
<evidence type="ECO:0000259" key="6">
    <source>
        <dbReference type="Pfam" id="PF01276"/>
    </source>
</evidence>
<dbReference type="Proteomes" id="UP000430670">
    <property type="component" value="Unassembled WGS sequence"/>
</dbReference>